<keyword evidence="4" id="KW-0574">Periplasm</keyword>
<evidence type="ECO:0000313" key="6">
    <source>
        <dbReference type="Proteomes" id="UP001190825"/>
    </source>
</evidence>
<name>A0ABX4TJA5_9HYPH</name>
<dbReference type="CDD" id="cd13590">
    <property type="entry name" value="PBP2_PotD_PotF_like"/>
    <property type="match status" value="1"/>
</dbReference>
<comment type="subcellular location">
    <subcellularLocation>
        <location evidence="1">Periplasm</location>
    </subcellularLocation>
</comment>
<keyword evidence="6" id="KW-1185">Reference proteome</keyword>
<dbReference type="Gene3D" id="3.40.190.10">
    <property type="entry name" value="Periplasmic binding protein-like II"/>
    <property type="match status" value="2"/>
</dbReference>
<dbReference type="PRINTS" id="PR00909">
    <property type="entry name" value="SPERMDNBNDNG"/>
</dbReference>
<organism evidence="5 6">
    <name type="scientific">Sinorhizobium medicae</name>
    <dbReference type="NCBI Taxonomy" id="110321"/>
    <lineage>
        <taxon>Bacteria</taxon>
        <taxon>Pseudomonadati</taxon>
        <taxon>Pseudomonadota</taxon>
        <taxon>Alphaproteobacteria</taxon>
        <taxon>Hyphomicrobiales</taxon>
        <taxon>Rhizobiaceae</taxon>
        <taxon>Sinorhizobium/Ensifer group</taxon>
        <taxon>Sinorhizobium</taxon>
    </lineage>
</organism>
<gene>
    <name evidence="5" type="ORF">BMJ33_21865</name>
</gene>
<dbReference type="EMBL" id="NBUC01000110">
    <property type="protein sequence ID" value="PLT99571.1"/>
    <property type="molecule type" value="Genomic_DNA"/>
</dbReference>
<dbReference type="SUPFAM" id="SSF53850">
    <property type="entry name" value="Periplasmic binding protein-like II"/>
    <property type="match status" value="1"/>
</dbReference>
<sequence length="386" mass="42005">MTKWYRENAPITADKLADELMRLKRGSVSRRHFLGVTGLGLATAVLARQPGLFNSTAYAEDLGTQMSIATWPNYHDPATFEAFTAATGVAVEVNVFGSNEEMLAKLQAGGTGWDLFVPTNYTISTYVKLGLIDELDLSKLPNYDASTENARFTSEGVVEGKTYAVPKNWGTTGIAVNSDKIKAPVASWKDFFEIAMTEGDGRAMVHDYQLTTIGNALVSLGFSFNSIKPEELAKAEELLIKVKPHLYAINSDYQPAMRATDAWMTMCWTNDGAQLNRDMPEIKFVLGKDGGEIWSDFYAIPKSAANKAAGYALLDYLMAPNSAVKEHIANGAPTTDSRVLKLLPADVTSNKIVYPDEAALSPLEFGAAVTLTDPGRAELMARFKSA</sequence>
<proteinExistence type="predicted"/>
<dbReference type="PANTHER" id="PTHR30222:SF17">
    <property type="entry name" value="SPERMIDINE_PUTRESCINE-BINDING PERIPLASMIC PROTEIN"/>
    <property type="match status" value="1"/>
</dbReference>
<reference evidence="5 6" key="1">
    <citation type="journal article" date="2018" name="FEMS Microbiol. Ecol.">
        <title>Co-invading symbiotic mutualists of Medicago polymorpha retain high ancestral diversity and contain diverse accessory genomes.</title>
        <authorList>
            <person name="Porter S.S."/>
            <person name="Faber-Hammond J.J."/>
            <person name="Friesen M.L."/>
        </authorList>
    </citation>
    <scope>NUCLEOTIDE SEQUENCE [LARGE SCALE GENOMIC DNA]</scope>
    <source>
        <strain evidence="5 6">Str16</strain>
    </source>
</reference>
<evidence type="ECO:0000256" key="3">
    <source>
        <dbReference type="ARBA" id="ARBA00022729"/>
    </source>
</evidence>
<dbReference type="Pfam" id="PF13416">
    <property type="entry name" value="SBP_bac_8"/>
    <property type="match status" value="1"/>
</dbReference>
<keyword evidence="2" id="KW-0813">Transport</keyword>
<evidence type="ECO:0000256" key="4">
    <source>
        <dbReference type="ARBA" id="ARBA00022764"/>
    </source>
</evidence>
<dbReference type="InterPro" id="IPR001188">
    <property type="entry name" value="Sperm_putr-bd"/>
</dbReference>
<dbReference type="InterPro" id="IPR006059">
    <property type="entry name" value="SBP"/>
</dbReference>
<accession>A0ABX4TJA5</accession>
<dbReference type="Proteomes" id="UP001190825">
    <property type="component" value="Unassembled WGS sequence"/>
</dbReference>
<comment type="caution">
    <text evidence="5">The sequence shown here is derived from an EMBL/GenBank/DDBJ whole genome shotgun (WGS) entry which is preliminary data.</text>
</comment>
<evidence type="ECO:0000256" key="1">
    <source>
        <dbReference type="ARBA" id="ARBA00004418"/>
    </source>
</evidence>
<evidence type="ECO:0000256" key="2">
    <source>
        <dbReference type="ARBA" id="ARBA00022448"/>
    </source>
</evidence>
<dbReference type="RefSeq" id="WP_011976298.1">
    <property type="nucleotide sequence ID" value="NZ_ATYC01000022.1"/>
</dbReference>
<dbReference type="GeneID" id="61611592"/>
<protein>
    <submittedName>
        <fullName evidence="5">Potassium transporter Trk</fullName>
    </submittedName>
</protein>
<dbReference type="PANTHER" id="PTHR30222">
    <property type="entry name" value="SPERMIDINE/PUTRESCINE-BINDING PERIPLASMIC PROTEIN"/>
    <property type="match status" value="1"/>
</dbReference>
<keyword evidence="3" id="KW-0732">Signal</keyword>
<dbReference type="PROSITE" id="PS51318">
    <property type="entry name" value="TAT"/>
    <property type="match status" value="1"/>
</dbReference>
<dbReference type="InterPro" id="IPR006311">
    <property type="entry name" value="TAT_signal"/>
</dbReference>
<evidence type="ECO:0000313" key="5">
    <source>
        <dbReference type="EMBL" id="PLT99571.1"/>
    </source>
</evidence>